<reference evidence="2 3" key="1">
    <citation type="submission" date="2023-12" db="EMBL/GenBank/DDBJ databases">
        <title>A high-quality genome assembly for Dillenia turbinata (Dilleniales).</title>
        <authorList>
            <person name="Chanderbali A."/>
        </authorList>
    </citation>
    <scope>NUCLEOTIDE SEQUENCE [LARGE SCALE GENOMIC DNA]</scope>
    <source>
        <strain evidence="2">LSX21</strain>
        <tissue evidence="2">Leaf</tissue>
    </source>
</reference>
<dbReference type="GO" id="GO:0019005">
    <property type="term" value="C:SCF ubiquitin ligase complex"/>
    <property type="evidence" value="ECO:0007669"/>
    <property type="project" value="TreeGrafter"/>
</dbReference>
<dbReference type="InterPro" id="IPR006553">
    <property type="entry name" value="Leu-rich_rpt_Cys-con_subtyp"/>
</dbReference>
<evidence type="ECO:0000313" key="2">
    <source>
        <dbReference type="EMBL" id="KAK6915626.1"/>
    </source>
</evidence>
<keyword evidence="3" id="KW-1185">Reference proteome</keyword>
<proteinExistence type="predicted"/>
<sequence>MASPLSNFSLLTDDLLFRILDKITSTSDRKNFRLVSKDFHRFDSIHRKTLKLLRLEFANSLLHKFSQINALDLSTCPRIDDATISSILLTSRFSNSLSWTLNIKKLVLSNATGLRSKGLELLMRFCINLEAIDVSDCWEFGDLEACALACGLGLREVRMDKCVKVTDVGLARIVVGCGPFKIAYGSWRTFFVITMLSRAFQLTGSFELVTNRSLFSIASLGKLKSLSMVGCSLLDDVGMKYLGRGCPLLQVLDVSRCNGISSYGLTLVLKVHSGLQQLGAGYCFADLSADLIYSLKNLGSLNLIKFDGARLSDSKFLSISLYCKQLVEVGLSKCIGVADEGIIQLASGCVNLKILDLTCCNLITDIGISAIADCCTNLVSLKVESCNLITEKGLERLGHSCLLIEELDLTDCSGVDDTGIVTYWSKLFNDMRAGFIRCEGIRDEGLAALSGGCRKLKILNLSYCRAITDEGIQHLSNFEDLSVLEMRSLINITCSGMTIVAAGCKKLLDLDLKFCRNIDDSGFWALAYYSRNLQQINISHCGISDVGLCMVLGNLTCLQDAKLLHLTKVSVEGFELALRACYMRLKKVKLLSSLRSLLSAEILKMLQGRGCKIKWH</sequence>
<dbReference type="Gene3D" id="3.80.10.10">
    <property type="entry name" value="Ribonuclease Inhibitor"/>
    <property type="match status" value="3"/>
</dbReference>
<dbReference type="EMBL" id="JBAMMX010000025">
    <property type="protein sequence ID" value="KAK6915626.1"/>
    <property type="molecule type" value="Genomic_DNA"/>
</dbReference>
<evidence type="ECO:0000313" key="3">
    <source>
        <dbReference type="Proteomes" id="UP001370490"/>
    </source>
</evidence>
<dbReference type="Proteomes" id="UP001370490">
    <property type="component" value="Unassembled WGS sequence"/>
</dbReference>
<dbReference type="InterPro" id="IPR032675">
    <property type="entry name" value="LRR_dom_sf"/>
</dbReference>
<dbReference type="GO" id="GO:0031146">
    <property type="term" value="P:SCF-dependent proteasomal ubiquitin-dependent protein catabolic process"/>
    <property type="evidence" value="ECO:0007669"/>
    <property type="project" value="TreeGrafter"/>
</dbReference>
<dbReference type="SUPFAM" id="SSF52047">
    <property type="entry name" value="RNI-like"/>
    <property type="match status" value="2"/>
</dbReference>
<gene>
    <name evidence="2" type="ORF">RJ641_020743</name>
</gene>
<feature type="domain" description="F-box/LRR-repeat protein 15-like leucin rich repeat" evidence="1">
    <location>
        <begin position="291"/>
        <end position="422"/>
    </location>
</feature>
<evidence type="ECO:0000259" key="1">
    <source>
        <dbReference type="Pfam" id="PF25372"/>
    </source>
</evidence>
<feature type="domain" description="F-box/LRR-repeat protein 15-like leucin rich repeat" evidence="1">
    <location>
        <begin position="436"/>
        <end position="607"/>
    </location>
</feature>
<dbReference type="Pfam" id="PF25372">
    <property type="entry name" value="DUF7885"/>
    <property type="match status" value="2"/>
</dbReference>
<organism evidence="2 3">
    <name type="scientific">Dillenia turbinata</name>
    <dbReference type="NCBI Taxonomy" id="194707"/>
    <lineage>
        <taxon>Eukaryota</taxon>
        <taxon>Viridiplantae</taxon>
        <taxon>Streptophyta</taxon>
        <taxon>Embryophyta</taxon>
        <taxon>Tracheophyta</taxon>
        <taxon>Spermatophyta</taxon>
        <taxon>Magnoliopsida</taxon>
        <taxon>eudicotyledons</taxon>
        <taxon>Gunneridae</taxon>
        <taxon>Pentapetalae</taxon>
        <taxon>Dilleniales</taxon>
        <taxon>Dilleniaceae</taxon>
        <taxon>Dillenia</taxon>
    </lineage>
</organism>
<dbReference type="PANTHER" id="PTHR13318">
    <property type="entry name" value="PARTNER OF PAIRED, ISOFORM B-RELATED"/>
    <property type="match status" value="1"/>
</dbReference>
<dbReference type="PANTHER" id="PTHR13318:SF272">
    <property type="entry name" value="OS12G0552700 PROTEIN"/>
    <property type="match status" value="1"/>
</dbReference>
<dbReference type="SMART" id="SM00367">
    <property type="entry name" value="LRR_CC"/>
    <property type="match status" value="11"/>
</dbReference>
<comment type="caution">
    <text evidence="2">The sequence shown here is derived from an EMBL/GenBank/DDBJ whole genome shotgun (WGS) entry which is preliminary data.</text>
</comment>
<name>A0AAN8UQJ0_9MAGN</name>
<dbReference type="AlphaFoldDB" id="A0AAN8UQJ0"/>
<accession>A0AAN8UQJ0</accession>
<protein>
    <submittedName>
        <fullName evidence="2">Leucine-rich repeat</fullName>
    </submittedName>
</protein>
<dbReference type="InterPro" id="IPR057207">
    <property type="entry name" value="FBXL15_LRR"/>
</dbReference>